<comment type="caution">
    <text evidence="1">The sequence shown here is derived from an EMBL/GenBank/DDBJ whole genome shotgun (WGS) entry which is preliminary data.</text>
</comment>
<gene>
    <name evidence="1" type="ORF">PGLA2088_LOCUS28828</name>
</gene>
<dbReference type="Proteomes" id="UP000626109">
    <property type="component" value="Unassembled WGS sequence"/>
</dbReference>
<evidence type="ECO:0000313" key="2">
    <source>
        <dbReference type="Proteomes" id="UP000626109"/>
    </source>
</evidence>
<proteinExistence type="predicted"/>
<dbReference type="Gene3D" id="3.40.50.300">
    <property type="entry name" value="P-loop containing nucleotide triphosphate hydrolases"/>
    <property type="match status" value="1"/>
</dbReference>
<feature type="non-terminal residue" evidence="1">
    <location>
        <position position="1"/>
    </location>
</feature>
<name>A0A813K5E2_POLGL</name>
<dbReference type="InterPro" id="IPR027417">
    <property type="entry name" value="P-loop_NTPase"/>
</dbReference>
<dbReference type="AlphaFoldDB" id="A0A813K5E2"/>
<reference evidence="1" key="1">
    <citation type="submission" date="2021-02" db="EMBL/GenBank/DDBJ databases">
        <authorList>
            <person name="Dougan E. K."/>
            <person name="Rhodes N."/>
            <person name="Thang M."/>
            <person name="Chan C."/>
        </authorList>
    </citation>
    <scope>NUCLEOTIDE SEQUENCE</scope>
</reference>
<evidence type="ECO:0000313" key="1">
    <source>
        <dbReference type="EMBL" id="CAE8694371.1"/>
    </source>
</evidence>
<dbReference type="EMBL" id="CAJNNW010028036">
    <property type="protein sequence ID" value="CAE8694371.1"/>
    <property type="molecule type" value="Genomic_DNA"/>
</dbReference>
<organism evidence="1 2">
    <name type="scientific">Polarella glacialis</name>
    <name type="common">Dinoflagellate</name>
    <dbReference type="NCBI Taxonomy" id="89957"/>
    <lineage>
        <taxon>Eukaryota</taxon>
        <taxon>Sar</taxon>
        <taxon>Alveolata</taxon>
        <taxon>Dinophyceae</taxon>
        <taxon>Suessiales</taxon>
        <taxon>Suessiaceae</taxon>
        <taxon>Polarella</taxon>
    </lineage>
</organism>
<sequence>VEQLDAEGRRVAFRSQDVASNDDSCLLASLADNGAVGKGGGVADDTTWHPQIGDYAVNAKEALDFARRALRAQEDLQAAAEGAGAESNSSRKLRVMDEVGAMQLLSLGFEELI</sequence>
<protein>
    <submittedName>
        <fullName evidence="1">Uncharacterized protein</fullName>
    </submittedName>
</protein>
<feature type="non-terminal residue" evidence="1">
    <location>
        <position position="113"/>
    </location>
</feature>
<accession>A0A813K5E2</accession>